<organism evidence="4 5">
    <name type="scientific">Ureibacillus massiliensis 4400831 = CIP 108448 = CCUG 49529</name>
    <dbReference type="NCBI Taxonomy" id="1211035"/>
    <lineage>
        <taxon>Bacteria</taxon>
        <taxon>Bacillati</taxon>
        <taxon>Bacillota</taxon>
        <taxon>Bacilli</taxon>
        <taxon>Bacillales</taxon>
        <taxon>Caryophanaceae</taxon>
        <taxon>Ureibacillus</taxon>
    </lineage>
</organism>
<dbReference type="Pfam" id="PF11738">
    <property type="entry name" value="DUF3298"/>
    <property type="match status" value="1"/>
</dbReference>
<comment type="caution">
    <text evidence="4">The sequence shown here is derived from an EMBL/GenBank/DDBJ whole genome shotgun (WGS) entry which is preliminary data.</text>
</comment>
<dbReference type="Pfam" id="PF13786">
    <property type="entry name" value="DUF4179"/>
    <property type="match status" value="1"/>
</dbReference>
<name>A0A0A3J384_9BACL</name>
<feature type="domain" description="DUF4179" evidence="3">
    <location>
        <begin position="37"/>
        <end position="96"/>
    </location>
</feature>
<dbReference type="AlphaFoldDB" id="A0A0A3J384"/>
<dbReference type="InterPro" id="IPR021729">
    <property type="entry name" value="DUF3298"/>
</dbReference>
<reference evidence="4 5" key="1">
    <citation type="submission" date="2014-02" db="EMBL/GenBank/DDBJ databases">
        <title>Draft genome sequence of Lysinibacillus massiliensis CCUG 49529.</title>
        <authorList>
            <person name="Zhang F."/>
            <person name="Wang G."/>
            <person name="Zhang L."/>
        </authorList>
    </citation>
    <scope>NUCLEOTIDE SEQUENCE [LARGE SCALE GENOMIC DNA]</scope>
    <source>
        <strain evidence="4 5">CCUG 49529</strain>
    </source>
</reference>
<keyword evidence="1" id="KW-1133">Transmembrane helix</keyword>
<dbReference type="OrthoDB" id="4990at2"/>
<sequence length="290" mass="32877">MEKNKMERLKEEYKNIPIPSELDKVVQNALMQKKPKRKSLGWVAGVAAAAVIFTTSLNLSPAFAQSLKDIPVVGSIVNVLTIQDYSIDEGNYEANIKVPAIENLENESLEQSLNNKYLEESQKLYETFMNEMETQKAFGEDGHLKVDSGYIIKTETDQLLSIGRYVEETVASSMTTIQYDTIDKKNELLVTLPSLFKDNSYVDVISTNIKEQMNKQMEDDSSITYFIESPDDPDGFKEISLNQNFYINSNNELVIAFNEYDVAPGYMGPVEFIIPTKVLQEILVSNEYLK</sequence>
<evidence type="ECO:0000259" key="2">
    <source>
        <dbReference type="Pfam" id="PF11738"/>
    </source>
</evidence>
<accession>A0A0A3J384</accession>
<dbReference type="eggNOG" id="ENOG502Z8Z7">
    <property type="taxonomic scope" value="Bacteria"/>
</dbReference>
<dbReference type="InterPro" id="IPR037126">
    <property type="entry name" value="PdaC/RsiV-like_sf"/>
</dbReference>
<dbReference type="EMBL" id="JPVQ01000038">
    <property type="protein sequence ID" value="KGR89638.1"/>
    <property type="molecule type" value="Genomic_DNA"/>
</dbReference>
<keyword evidence="1" id="KW-0812">Transmembrane</keyword>
<dbReference type="Gene3D" id="3.30.565.40">
    <property type="entry name" value="Fervidobacterium nodosum Rt17-B1 like"/>
    <property type="match status" value="1"/>
</dbReference>
<gene>
    <name evidence="4" type="ORF">CD30_15900</name>
</gene>
<dbReference type="Gene3D" id="3.90.640.20">
    <property type="entry name" value="Heat-shock cognate protein, ATPase"/>
    <property type="match status" value="1"/>
</dbReference>
<feature type="domain" description="DUF3298" evidence="2">
    <location>
        <begin position="195"/>
        <end position="276"/>
    </location>
</feature>
<dbReference type="InterPro" id="IPR025436">
    <property type="entry name" value="DUF4179"/>
</dbReference>
<dbReference type="Proteomes" id="UP000030595">
    <property type="component" value="Unassembled WGS sequence"/>
</dbReference>
<proteinExistence type="predicted"/>
<evidence type="ECO:0000313" key="5">
    <source>
        <dbReference type="Proteomes" id="UP000030595"/>
    </source>
</evidence>
<keyword evidence="1" id="KW-0472">Membrane</keyword>
<protein>
    <submittedName>
        <fullName evidence="4">Anti-sigma factor</fullName>
    </submittedName>
</protein>
<evidence type="ECO:0000259" key="3">
    <source>
        <dbReference type="Pfam" id="PF13786"/>
    </source>
</evidence>
<feature type="transmembrane region" description="Helical" evidence="1">
    <location>
        <begin position="40"/>
        <end position="59"/>
    </location>
</feature>
<evidence type="ECO:0000313" key="4">
    <source>
        <dbReference type="EMBL" id="KGR89638.1"/>
    </source>
</evidence>
<keyword evidence="5" id="KW-1185">Reference proteome</keyword>
<evidence type="ECO:0000256" key="1">
    <source>
        <dbReference type="SAM" id="Phobius"/>
    </source>
</evidence>